<protein>
    <submittedName>
        <fullName evidence="2">Protein lethal(3)malignant blood neoplasm 1</fullName>
    </submittedName>
</protein>
<keyword evidence="3" id="KW-1185">Reference proteome</keyword>
<accession>A0A9Q0S250</accession>
<dbReference type="Proteomes" id="UP001151699">
    <property type="component" value="Chromosome B"/>
</dbReference>
<feature type="chain" id="PRO_5040227013" evidence="1">
    <location>
        <begin position="22"/>
        <end position="92"/>
    </location>
</feature>
<dbReference type="Pfam" id="PF00379">
    <property type="entry name" value="Chitin_bind_4"/>
    <property type="match status" value="1"/>
</dbReference>
<dbReference type="InterPro" id="IPR000618">
    <property type="entry name" value="Insect_cuticle"/>
</dbReference>
<comment type="caution">
    <text evidence="2">The sequence shown here is derived from an EMBL/GenBank/DDBJ whole genome shotgun (WGS) entry which is preliminary data.</text>
</comment>
<gene>
    <name evidence="2" type="primary">l(3)mbn</name>
    <name evidence="2" type="ORF">Bhyg_05596</name>
</gene>
<keyword evidence="1" id="KW-0732">Signal</keyword>
<reference evidence="2" key="1">
    <citation type="submission" date="2022-07" db="EMBL/GenBank/DDBJ databases">
        <authorList>
            <person name="Trinca V."/>
            <person name="Uliana J.V.C."/>
            <person name="Torres T.T."/>
            <person name="Ward R.J."/>
            <person name="Monesi N."/>
        </authorList>
    </citation>
    <scope>NUCLEOTIDE SEQUENCE</scope>
    <source>
        <strain evidence="2">HSMRA1968</strain>
        <tissue evidence="2">Whole embryos</tissue>
    </source>
</reference>
<feature type="non-terminal residue" evidence="2">
    <location>
        <position position="92"/>
    </location>
</feature>
<feature type="signal peptide" evidence="1">
    <location>
        <begin position="1"/>
        <end position="21"/>
    </location>
</feature>
<evidence type="ECO:0000313" key="3">
    <source>
        <dbReference type="Proteomes" id="UP001151699"/>
    </source>
</evidence>
<proteinExistence type="predicted"/>
<name>A0A9Q0S250_9DIPT</name>
<dbReference type="OrthoDB" id="6362401at2759"/>
<dbReference type="AlphaFoldDB" id="A0A9Q0S250"/>
<evidence type="ECO:0000313" key="2">
    <source>
        <dbReference type="EMBL" id="KAJ6640665.1"/>
    </source>
</evidence>
<dbReference type="EMBL" id="WJQU01000002">
    <property type="protein sequence ID" value="KAJ6640665.1"/>
    <property type="molecule type" value="Genomic_DNA"/>
</dbReference>
<sequence>MFRRSKFGINCVIFFLASVSAKSKYYDGEIRPYEFGFKLEGNQHRHEKKDAKGLINGEFGFITADKTYHQTVYATDENGNFKLLSFRSSFNT</sequence>
<organism evidence="2 3">
    <name type="scientific">Pseudolycoriella hygida</name>
    <dbReference type="NCBI Taxonomy" id="35572"/>
    <lineage>
        <taxon>Eukaryota</taxon>
        <taxon>Metazoa</taxon>
        <taxon>Ecdysozoa</taxon>
        <taxon>Arthropoda</taxon>
        <taxon>Hexapoda</taxon>
        <taxon>Insecta</taxon>
        <taxon>Pterygota</taxon>
        <taxon>Neoptera</taxon>
        <taxon>Endopterygota</taxon>
        <taxon>Diptera</taxon>
        <taxon>Nematocera</taxon>
        <taxon>Sciaroidea</taxon>
        <taxon>Sciaridae</taxon>
        <taxon>Pseudolycoriella</taxon>
    </lineage>
</organism>
<evidence type="ECO:0000256" key="1">
    <source>
        <dbReference type="SAM" id="SignalP"/>
    </source>
</evidence>